<dbReference type="STRING" id="64969.SAMN02745127_00908"/>
<evidence type="ECO:0000313" key="4">
    <source>
        <dbReference type="Proteomes" id="UP000191418"/>
    </source>
</evidence>
<gene>
    <name evidence="3" type="ORF">BTE48_00240</name>
</gene>
<dbReference type="RefSeq" id="WP_078744507.1">
    <property type="nucleotide sequence ID" value="NZ_FUXG01000004.1"/>
</dbReference>
<feature type="domain" description="Type IV / VI secretion system DotU" evidence="2">
    <location>
        <begin position="3"/>
        <end position="210"/>
    </location>
</feature>
<sequence length="224" mass="25800">MHLIDCFIDALVFVRQQVELIKQKQHIEFESTRLNIEKYLAEKASLYIEGGYQEEHYDQARFAVVAFIDESILGSGWQHSREWSGDLLQKSYYSTANAGVEFFDRLASLNMIDPAHRDVREVYYYCLSMGFTGRYFDSSQKQQLERIKQDTFQLLMAGQPHQLQENSTLLMPSGYPPVTSQTLKSRRIQRTPFIYGGSILVLIIAYVAMKLDIVGLANHLVSLI</sequence>
<keyword evidence="1" id="KW-1133">Transmembrane helix</keyword>
<accession>A0A1T4MT96</accession>
<dbReference type="OrthoDB" id="345640at2"/>
<evidence type="ECO:0000256" key="1">
    <source>
        <dbReference type="SAM" id="Phobius"/>
    </source>
</evidence>
<dbReference type="EMBL" id="MTSM01000001">
    <property type="protein sequence ID" value="OPX56901.1"/>
    <property type="molecule type" value="Genomic_DNA"/>
</dbReference>
<protein>
    <recommendedName>
        <fullName evidence="2">Type IV / VI secretion system DotU domain-containing protein</fullName>
    </recommendedName>
</protein>
<dbReference type="NCBIfam" id="TIGR03349">
    <property type="entry name" value="IV_VI_DotU"/>
    <property type="match status" value="1"/>
</dbReference>
<reference evidence="3 4" key="1">
    <citation type="submission" date="2017-01" db="EMBL/GenBank/DDBJ databases">
        <title>Genome Sequencing of a Marine Spirillum, Oceanospirillum multiglobuliferum ATCC 33336, from Japan.</title>
        <authorList>
            <person name="Carney J.G."/>
            <person name="Trachtenberg A.M."/>
            <person name="Rheaume B.A."/>
            <person name="Linnane J.D."/>
            <person name="Pitts N.L."/>
            <person name="Mykles D.L."/>
            <person name="Maclea K.S."/>
        </authorList>
    </citation>
    <scope>NUCLEOTIDE SEQUENCE [LARGE SCALE GENOMIC DNA]</scope>
    <source>
        <strain evidence="3 4">ATCC 33336</strain>
    </source>
</reference>
<feature type="transmembrane region" description="Helical" evidence="1">
    <location>
        <begin position="193"/>
        <end position="209"/>
    </location>
</feature>
<dbReference type="Gene3D" id="1.25.40.590">
    <property type="entry name" value="Type IV / VI secretion system, DotU"/>
    <property type="match status" value="1"/>
</dbReference>
<keyword evidence="1" id="KW-0472">Membrane</keyword>
<keyword evidence="1" id="KW-0812">Transmembrane</keyword>
<dbReference type="PANTHER" id="PTHR38033">
    <property type="entry name" value="MEMBRANE PROTEIN-RELATED"/>
    <property type="match status" value="1"/>
</dbReference>
<dbReference type="AlphaFoldDB" id="A0A1T4MT96"/>
<evidence type="ECO:0000259" key="2">
    <source>
        <dbReference type="Pfam" id="PF09850"/>
    </source>
</evidence>
<dbReference type="Proteomes" id="UP000191418">
    <property type="component" value="Unassembled WGS sequence"/>
</dbReference>
<name>A0A1T4MT96_9GAMM</name>
<dbReference type="Pfam" id="PF09850">
    <property type="entry name" value="DotU"/>
    <property type="match status" value="1"/>
</dbReference>
<proteinExistence type="predicted"/>
<keyword evidence="4" id="KW-1185">Reference proteome</keyword>
<organism evidence="3 4">
    <name type="scientific">Oceanospirillum multiglobuliferum</name>
    <dbReference type="NCBI Taxonomy" id="64969"/>
    <lineage>
        <taxon>Bacteria</taxon>
        <taxon>Pseudomonadati</taxon>
        <taxon>Pseudomonadota</taxon>
        <taxon>Gammaproteobacteria</taxon>
        <taxon>Oceanospirillales</taxon>
        <taxon>Oceanospirillaceae</taxon>
        <taxon>Oceanospirillum</taxon>
    </lineage>
</organism>
<dbReference type="PANTHER" id="PTHR38033:SF1">
    <property type="entry name" value="DOTU FAMILY TYPE IV_VI SECRETION SYSTEM PROTEIN"/>
    <property type="match status" value="1"/>
</dbReference>
<dbReference type="NCBIfam" id="NF038228">
    <property type="entry name" value="IcmH_DotU_IVB"/>
    <property type="match status" value="1"/>
</dbReference>
<dbReference type="InterPro" id="IPR038522">
    <property type="entry name" value="T4/T6SS_DotU_sf"/>
</dbReference>
<evidence type="ECO:0000313" key="3">
    <source>
        <dbReference type="EMBL" id="OPX56901.1"/>
    </source>
</evidence>
<dbReference type="InterPro" id="IPR017732">
    <property type="entry name" value="T4/T6SS_DotU"/>
</dbReference>
<comment type="caution">
    <text evidence="3">The sequence shown here is derived from an EMBL/GenBank/DDBJ whole genome shotgun (WGS) entry which is preliminary data.</text>
</comment>